<proteinExistence type="predicted"/>
<feature type="region of interest" description="Disordered" evidence="1">
    <location>
        <begin position="58"/>
        <end position="78"/>
    </location>
</feature>
<evidence type="ECO:0000256" key="1">
    <source>
        <dbReference type="SAM" id="MobiDB-lite"/>
    </source>
</evidence>
<reference evidence="2" key="1">
    <citation type="submission" date="2022-11" db="EMBL/GenBank/DDBJ databases">
        <authorList>
            <person name="Scott C."/>
            <person name="Bruce N."/>
        </authorList>
    </citation>
    <scope>NUCLEOTIDE SEQUENCE</scope>
</reference>
<evidence type="ECO:0000313" key="2">
    <source>
        <dbReference type="EMBL" id="CAI4212973.1"/>
    </source>
</evidence>
<keyword evidence="3" id="KW-1185">Reference proteome</keyword>
<dbReference type="AlphaFoldDB" id="A0A9P1H022"/>
<organism evidence="2 3">
    <name type="scientific">Parascedosporium putredinis</name>
    <dbReference type="NCBI Taxonomy" id="1442378"/>
    <lineage>
        <taxon>Eukaryota</taxon>
        <taxon>Fungi</taxon>
        <taxon>Dikarya</taxon>
        <taxon>Ascomycota</taxon>
        <taxon>Pezizomycotina</taxon>
        <taxon>Sordariomycetes</taxon>
        <taxon>Hypocreomycetidae</taxon>
        <taxon>Microascales</taxon>
        <taxon>Microascaceae</taxon>
        <taxon>Parascedosporium</taxon>
    </lineage>
</organism>
<dbReference type="Proteomes" id="UP000838763">
    <property type="component" value="Unassembled WGS sequence"/>
</dbReference>
<evidence type="ECO:0000313" key="3">
    <source>
        <dbReference type="Proteomes" id="UP000838763"/>
    </source>
</evidence>
<sequence length="126" mass="14036">MPNTDRVIFTEEPPPALTPQRRLAKYVPGGLATEVQGWLSHIKGSEVEDEGSCRFELKRTSQHSSDGDPSWTGRVDRPRSAAAIAPQVKPGSLFMDMMNGYLLRYTMLKKQHAHFQSHIMAGLGKT</sequence>
<dbReference type="OrthoDB" id="5389296at2759"/>
<protein>
    <submittedName>
        <fullName evidence="2">Uncharacterized protein</fullName>
    </submittedName>
</protein>
<gene>
    <name evidence="2" type="ORF">PPNO1_LOCUS2724</name>
</gene>
<accession>A0A9P1H022</accession>
<comment type="caution">
    <text evidence="2">The sequence shown here is derived from an EMBL/GenBank/DDBJ whole genome shotgun (WGS) entry which is preliminary data.</text>
</comment>
<dbReference type="EMBL" id="CALLCH030000006">
    <property type="protein sequence ID" value="CAI4212973.1"/>
    <property type="molecule type" value="Genomic_DNA"/>
</dbReference>
<name>A0A9P1H022_9PEZI</name>